<name>A0ABQ1GCJ4_9SPHN</name>
<reference evidence="3" key="1">
    <citation type="journal article" date="2019" name="Int. J. Syst. Evol. Microbiol.">
        <title>The Global Catalogue of Microorganisms (GCM) 10K type strain sequencing project: providing services to taxonomists for standard genome sequencing and annotation.</title>
        <authorList>
            <consortium name="The Broad Institute Genomics Platform"/>
            <consortium name="The Broad Institute Genome Sequencing Center for Infectious Disease"/>
            <person name="Wu L."/>
            <person name="Ma J."/>
        </authorList>
    </citation>
    <scope>NUCLEOTIDE SEQUENCE [LARGE SCALE GENOMIC DNA]</scope>
    <source>
        <strain evidence="3">CGMCC 1.10106</strain>
    </source>
</reference>
<evidence type="ECO:0000313" key="2">
    <source>
        <dbReference type="EMBL" id="GGA40962.1"/>
    </source>
</evidence>
<protein>
    <recommendedName>
        <fullName evidence="4">TonB C-terminal domain-containing protein</fullName>
    </recommendedName>
</protein>
<dbReference type="EMBL" id="BMDW01000004">
    <property type="protein sequence ID" value="GGA40962.1"/>
    <property type="molecule type" value="Genomic_DNA"/>
</dbReference>
<gene>
    <name evidence="2" type="ORF">GCM10011395_09000</name>
</gene>
<organism evidence="2 3">
    <name type="scientific">Sphingomonas psychrolutea</name>
    <dbReference type="NCBI Taxonomy" id="1259676"/>
    <lineage>
        <taxon>Bacteria</taxon>
        <taxon>Pseudomonadati</taxon>
        <taxon>Pseudomonadota</taxon>
        <taxon>Alphaproteobacteria</taxon>
        <taxon>Sphingomonadales</taxon>
        <taxon>Sphingomonadaceae</taxon>
        <taxon>Sphingomonas</taxon>
    </lineage>
</organism>
<dbReference type="Proteomes" id="UP000618591">
    <property type="component" value="Unassembled WGS sequence"/>
</dbReference>
<accession>A0ABQ1GCJ4</accession>
<comment type="caution">
    <text evidence="2">The sequence shown here is derived from an EMBL/GenBank/DDBJ whole genome shotgun (WGS) entry which is preliminary data.</text>
</comment>
<evidence type="ECO:0008006" key="4">
    <source>
        <dbReference type="Google" id="ProtNLM"/>
    </source>
</evidence>
<proteinExistence type="predicted"/>
<evidence type="ECO:0000313" key="3">
    <source>
        <dbReference type="Proteomes" id="UP000618591"/>
    </source>
</evidence>
<feature type="chain" id="PRO_5046730069" description="TonB C-terminal domain-containing protein" evidence="1">
    <location>
        <begin position="21"/>
        <end position="399"/>
    </location>
</feature>
<feature type="signal peptide" evidence="1">
    <location>
        <begin position="1"/>
        <end position="20"/>
    </location>
</feature>
<keyword evidence="1" id="KW-0732">Signal</keyword>
<evidence type="ECO:0000256" key="1">
    <source>
        <dbReference type="SAM" id="SignalP"/>
    </source>
</evidence>
<keyword evidence="3" id="KW-1185">Reference proteome</keyword>
<dbReference type="RefSeq" id="WP_188445673.1">
    <property type="nucleotide sequence ID" value="NZ_BMDW01000004.1"/>
</dbReference>
<sequence>MLRLKALALVAALATTPAFAQQKSPDPATTGPDIVVTGMTLKDAKAALAACIARQCPPDKDIDATLAVAETQFVAGDYAGARATMLKSLGRNRRYGKTYPVPVSDLLRADARVAAHLGETEAYRVGTISMLRTLRAGLPKGDARIFGAQIEVADSFAKTGQIEAALFGYRQVAKEAHAAALPRTEGFARLRVALLYSALSIRRRDAYAQAAIDATDDLIRDPNPEMAPFVQAAKLLRLTTAVKAGTPGAMDRLVTEYRQAGAGATVPVLLYAPKVELRQLSGVEGAGGDPRNQVPFYDFDNQWIDVSFVIGADGKVTDAEVLRQSPKVRADWAKPILAAVAGRRYAPLAAQTPDLLRVERYTLTSEWRTETGSNIRVRSPIPRIEVVDLSRDSSTAPAS</sequence>